<dbReference type="Proteomes" id="UP000584824">
    <property type="component" value="Unassembled WGS sequence"/>
</dbReference>
<dbReference type="NCBIfam" id="TIGR01509">
    <property type="entry name" value="HAD-SF-IA-v3"/>
    <property type="match status" value="1"/>
</dbReference>
<dbReference type="AlphaFoldDB" id="A0A7W6K0Y3"/>
<reference evidence="1 2" key="1">
    <citation type="submission" date="2020-08" db="EMBL/GenBank/DDBJ databases">
        <title>Genomic Encyclopedia of Type Strains, Phase IV (KMG-IV): sequencing the most valuable type-strain genomes for metagenomic binning, comparative biology and taxonomic classification.</title>
        <authorList>
            <person name="Goeker M."/>
        </authorList>
    </citation>
    <scope>NUCLEOTIDE SEQUENCE [LARGE SCALE GENOMIC DNA]</scope>
    <source>
        <strain evidence="1 2">DSM 26385</strain>
    </source>
</reference>
<dbReference type="EMBL" id="JACIDU010000006">
    <property type="protein sequence ID" value="MBB4103188.1"/>
    <property type="molecule type" value="Genomic_DNA"/>
</dbReference>
<protein>
    <submittedName>
        <fullName evidence="1">HAD superfamily hydrolase (TIGR01509 family)</fullName>
    </submittedName>
</protein>
<dbReference type="InterPro" id="IPR023198">
    <property type="entry name" value="PGP-like_dom2"/>
</dbReference>
<dbReference type="Gene3D" id="3.40.50.1000">
    <property type="entry name" value="HAD superfamily/HAD-like"/>
    <property type="match status" value="1"/>
</dbReference>
<proteinExistence type="predicted"/>
<dbReference type="CDD" id="cd07526">
    <property type="entry name" value="HAD_BPGM_like"/>
    <property type="match status" value="1"/>
</dbReference>
<dbReference type="Gene3D" id="1.10.150.240">
    <property type="entry name" value="Putative phosphatase, domain 2"/>
    <property type="match status" value="1"/>
</dbReference>
<dbReference type="SFLD" id="SFLDG01129">
    <property type="entry name" value="C1.5:_HAD__Beta-PGM__Phosphata"/>
    <property type="match status" value="1"/>
</dbReference>
<sequence length="229" mass="24543">MRGIDLVIFDCDGVLVDSEVIATRTLVGELEKVGVSIDAAYVATHFLGRSYRIAVERIKADFGIALPEGFEGQYRARLIEAFRTGLQVMPHVRGVIGQLAVPYGLATSSSPERLRHSLDITGLDDLFAGRTTTASEVTRGKPAPDIFLHAAAKFDVAPERCLVIEDSEPGIEGGLAAGMQVWRFTGGSHLAGLEIPGAPGAAAHRILTSFARFFELAPELQKQTANIGE</sequence>
<dbReference type="PANTHER" id="PTHR18901:SF38">
    <property type="entry name" value="PSEUDOURIDINE-5'-PHOSPHATASE"/>
    <property type="match status" value="1"/>
</dbReference>
<dbReference type="InterPro" id="IPR023214">
    <property type="entry name" value="HAD_sf"/>
</dbReference>
<dbReference type="Pfam" id="PF00702">
    <property type="entry name" value="Hydrolase"/>
    <property type="match status" value="1"/>
</dbReference>
<evidence type="ECO:0000313" key="2">
    <source>
        <dbReference type="Proteomes" id="UP000584824"/>
    </source>
</evidence>
<dbReference type="SUPFAM" id="SSF56784">
    <property type="entry name" value="HAD-like"/>
    <property type="match status" value="1"/>
</dbReference>
<dbReference type="PANTHER" id="PTHR18901">
    <property type="entry name" value="2-DEOXYGLUCOSE-6-PHOSPHATE PHOSPHATASE 2"/>
    <property type="match status" value="1"/>
</dbReference>
<gene>
    <name evidence="1" type="ORF">GGQ66_001745</name>
</gene>
<evidence type="ECO:0000313" key="1">
    <source>
        <dbReference type="EMBL" id="MBB4103188.1"/>
    </source>
</evidence>
<dbReference type="SFLD" id="SFLDS00003">
    <property type="entry name" value="Haloacid_Dehalogenase"/>
    <property type="match status" value="1"/>
</dbReference>
<organism evidence="1 2">
    <name type="scientific">Allorhizobium borbori</name>
    <dbReference type="NCBI Taxonomy" id="485907"/>
    <lineage>
        <taxon>Bacteria</taxon>
        <taxon>Pseudomonadati</taxon>
        <taxon>Pseudomonadota</taxon>
        <taxon>Alphaproteobacteria</taxon>
        <taxon>Hyphomicrobiales</taxon>
        <taxon>Rhizobiaceae</taxon>
        <taxon>Rhizobium/Agrobacterium group</taxon>
        <taxon>Allorhizobium</taxon>
    </lineage>
</organism>
<dbReference type="InterPro" id="IPR006439">
    <property type="entry name" value="HAD-SF_hydro_IA"/>
</dbReference>
<dbReference type="RefSeq" id="WP_183791485.1">
    <property type="nucleotide sequence ID" value="NZ_JACIDU010000006.1"/>
</dbReference>
<dbReference type="InterPro" id="IPR036412">
    <property type="entry name" value="HAD-like_sf"/>
</dbReference>
<dbReference type="GO" id="GO:0016787">
    <property type="term" value="F:hydrolase activity"/>
    <property type="evidence" value="ECO:0007669"/>
    <property type="project" value="UniProtKB-KW"/>
</dbReference>
<comment type="caution">
    <text evidence="1">The sequence shown here is derived from an EMBL/GenBank/DDBJ whole genome shotgun (WGS) entry which is preliminary data.</text>
</comment>
<name>A0A7W6K0Y3_9HYPH</name>
<accession>A0A7W6K0Y3</accession>
<dbReference type="SFLD" id="SFLDG01135">
    <property type="entry name" value="C1.5.6:_HAD__Beta-PGM__Phospha"/>
    <property type="match status" value="1"/>
</dbReference>
<keyword evidence="2" id="KW-1185">Reference proteome</keyword>
<keyword evidence="1" id="KW-0378">Hydrolase</keyword>